<feature type="transmembrane region" description="Helical" evidence="1">
    <location>
        <begin position="65"/>
        <end position="83"/>
    </location>
</feature>
<feature type="transmembrane region" description="Helical" evidence="1">
    <location>
        <begin position="92"/>
        <end position="111"/>
    </location>
</feature>
<dbReference type="PANTHER" id="PTHR37692:SF1">
    <property type="entry name" value="DUF420 DOMAIN-CONTAINING PROTEIN"/>
    <property type="match status" value="1"/>
</dbReference>
<protein>
    <submittedName>
        <fullName evidence="2">DUF420 domain-containing protein</fullName>
    </submittedName>
</protein>
<dbReference type="AlphaFoldDB" id="A0A6H2GSP6"/>
<evidence type="ECO:0000313" key="2">
    <source>
        <dbReference type="EMBL" id="QJC50451.1"/>
    </source>
</evidence>
<sequence>MREGGSSALNESPNSIQPTSGRNFTAWIIGISLVANAIILALFFGPIGYKGSVGWDITVLPRINAILNSFTFIFLVAALVSILRKNIKLHKGFILAAFSSTLLFLVTYLTFHYLSPETAKFGGEGIVRPIYFTILITHSFLAAVIVPLALFALVWGWTMQVQKHKRIVRWAMPIWLYVSFTGVIVYLFMAPYYVSG</sequence>
<keyword evidence="1" id="KW-1133">Transmembrane helix</keyword>
<evidence type="ECO:0000256" key="1">
    <source>
        <dbReference type="SAM" id="Phobius"/>
    </source>
</evidence>
<feature type="transmembrane region" description="Helical" evidence="1">
    <location>
        <begin position="24"/>
        <end position="45"/>
    </location>
</feature>
<reference evidence="2 3" key="1">
    <citation type="submission" date="2020-04" db="EMBL/GenBank/DDBJ databases">
        <title>Novel Paenibacillus strain UniB2 isolated from commercial digestive syrup.</title>
        <authorList>
            <person name="Thorat V."/>
            <person name="Kirdat K."/>
            <person name="Tiwarekar B."/>
            <person name="Yadav A."/>
        </authorList>
    </citation>
    <scope>NUCLEOTIDE SEQUENCE [LARGE SCALE GENOMIC DNA]</scope>
    <source>
        <strain evidence="2 3">UniB2</strain>
    </source>
</reference>
<keyword evidence="1" id="KW-0472">Membrane</keyword>
<keyword evidence="3" id="KW-1185">Reference proteome</keyword>
<dbReference type="EMBL" id="CP051428">
    <property type="protein sequence ID" value="QJC50451.1"/>
    <property type="molecule type" value="Genomic_DNA"/>
</dbReference>
<dbReference type="InterPro" id="IPR007352">
    <property type="entry name" value="DUF420"/>
</dbReference>
<proteinExistence type="predicted"/>
<gene>
    <name evidence="2" type="ORF">HGI30_01815</name>
</gene>
<dbReference type="Proteomes" id="UP000502136">
    <property type="component" value="Chromosome"/>
</dbReference>
<feature type="transmembrane region" description="Helical" evidence="1">
    <location>
        <begin position="131"/>
        <end position="154"/>
    </location>
</feature>
<feature type="transmembrane region" description="Helical" evidence="1">
    <location>
        <begin position="174"/>
        <end position="194"/>
    </location>
</feature>
<keyword evidence="1" id="KW-0812">Transmembrane</keyword>
<organism evidence="2 3">
    <name type="scientific">Paenibacillus albicereus</name>
    <dbReference type="NCBI Taxonomy" id="2726185"/>
    <lineage>
        <taxon>Bacteria</taxon>
        <taxon>Bacillati</taxon>
        <taxon>Bacillota</taxon>
        <taxon>Bacilli</taxon>
        <taxon>Bacillales</taxon>
        <taxon>Paenibacillaceae</taxon>
        <taxon>Paenibacillus</taxon>
    </lineage>
</organism>
<dbReference type="Pfam" id="PF04238">
    <property type="entry name" value="DUF420"/>
    <property type="match status" value="1"/>
</dbReference>
<name>A0A6H2GSP6_9BACL</name>
<accession>A0A6H2GSP6</accession>
<dbReference type="KEGG" id="palr:HGI30_01815"/>
<dbReference type="PANTHER" id="PTHR37692">
    <property type="entry name" value="HYPOTHETICAL MEMBRANE SPANNING PROTEIN"/>
    <property type="match status" value="1"/>
</dbReference>
<evidence type="ECO:0000313" key="3">
    <source>
        <dbReference type="Proteomes" id="UP000502136"/>
    </source>
</evidence>